<keyword evidence="3" id="KW-1185">Reference proteome</keyword>
<protein>
    <submittedName>
        <fullName evidence="2">Replication factor A protein</fullName>
    </submittedName>
</protein>
<gene>
    <name evidence="2" type="ORF">A2U01_0010705</name>
</gene>
<dbReference type="InterPro" id="IPR012340">
    <property type="entry name" value="NA-bd_OB-fold"/>
</dbReference>
<evidence type="ECO:0000256" key="1">
    <source>
        <dbReference type="SAM" id="MobiDB-lite"/>
    </source>
</evidence>
<proteinExistence type="predicted"/>
<organism evidence="2 3">
    <name type="scientific">Trifolium medium</name>
    <dbReference type="NCBI Taxonomy" id="97028"/>
    <lineage>
        <taxon>Eukaryota</taxon>
        <taxon>Viridiplantae</taxon>
        <taxon>Streptophyta</taxon>
        <taxon>Embryophyta</taxon>
        <taxon>Tracheophyta</taxon>
        <taxon>Spermatophyta</taxon>
        <taxon>Magnoliopsida</taxon>
        <taxon>eudicotyledons</taxon>
        <taxon>Gunneridae</taxon>
        <taxon>Pentapetalae</taxon>
        <taxon>rosids</taxon>
        <taxon>fabids</taxon>
        <taxon>Fabales</taxon>
        <taxon>Fabaceae</taxon>
        <taxon>Papilionoideae</taxon>
        <taxon>50 kb inversion clade</taxon>
        <taxon>NPAAA clade</taxon>
        <taxon>Hologalegina</taxon>
        <taxon>IRL clade</taxon>
        <taxon>Trifolieae</taxon>
        <taxon>Trifolium</taxon>
    </lineage>
</organism>
<accession>A0A392MU38</accession>
<dbReference type="AlphaFoldDB" id="A0A392MU38"/>
<evidence type="ECO:0000313" key="3">
    <source>
        <dbReference type="Proteomes" id="UP000265520"/>
    </source>
</evidence>
<feature type="region of interest" description="Disordered" evidence="1">
    <location>
        <begin position="231"/>
        <end position="250"/>
    </location>
</feature>
<sequence length="250" mass="27675">MHPKKTVAELGSLHEDGVFAVCAQVVGIVDGQDWWYAACKCHKGVVPDSGAYFCTACDKHVFQVVPRVKIEVTDGKASSVFVIFDSEMSYNMEKSCAYFVAQSKARNVGPHPIEFDCLIGKKMLFAIDNSLKHPMVSDCSFRVKRICMNPVVIEEFCSQGPYFTPTKTMSHPIDLNSDGGSDESDVGEDSKSLEFLKDLIVTPQAVCENSDEKKEVGVAVKRNLSKAFDGAARRQGSRRLKHVKVKIEKE</sequence>
<comment type="caution">
    <text evidence="2">The sequence shown here is derived from an EMBL/GenBank/DDBJ whole genome shotgun (WGS) entry which is preliminary data.</text>
</comment>
<name>A0A392MU38_9FABA</name>
<dbReference type="EMBL" id="LXQA010016935">
    <property type="protein sequence ID" value="MCH89804.1"/>
    <property type="molecule type" value="Genomic_DNA"/>
</dbReference>
<feature type="compositionally biased region" description="Basic residues" evidence="1">
    <location>
        <begin position="235"/>
        <end position="244"/>
    </location>
</feature>
<reference evidence="2 3" key="1">
    <citation type="journal article" date="2018" name="Front. Plant Sci.">
        <title>Red Clover (Trifolium pratense) and Zigzag Clover (T. medium) - A Picture of Genomic Similarities and Differences.</title>
        <authorList>
            <person name="Dluhosova J."/>
            <person name="Istvanek J."/>
            <person name="Nedelnik J."/>
            <person name="Repkova J."/>
        </authorList>
    </citation>
    <scope>NUCLEOTIDE SEQUENCE [LARGE SCALE GENOMIC DNA]</scope>
    <source>
        <strain evidence="3">cv. 10/8</strain>
        <tissue evidence="2">Leaf</tissue>
    </source>
</reference>
<dbReference type="Proteomes" id="UP000265520">
    <property type="component" value="Unassembled WGS sequence"/>
</dbReference>
<dbReference type="SUPFAM" id="SSF50249">
    <property type="entry name" value="Nucleic acid-binding proteins"/>
    <property type="match status" value="1"/>
</dbReference>
<dbReference type="Gene3D" id="2.40.50.140">
    <property type="entry name" value="Nucleic acid-binding proteins"/>
    <property type="match status" value="1"/>
</dbReference>
<evidence type="ECO:0000313" key="2">
    <source>
        <dbReference type="EMBL" id="MCH89804.1"/>
    </source>
</evidence>